<evidence type="ECO:0000256" key="3">
    <source>
        <dbReference type="ARBA" id="ARBA00029538"/>
    </source>
</evidence>
<evidence type="ECO:0000259" key="6">
    <source>
        <dbReference type="Pfam" id="PF23411"/>
    </source>
</evidence>
<keyword evidence="1" id="KW-0813">Transport</keyword>
<feature type="region of interest" description="Disordered" evidence="5">
    <location>
        <begin position="1"/>
        <end position="31"/>
    </location>
</feature>
<evidence type="ECO:0000256" key="1">
    <source>
        <dbReference type="ARBA" id="ARBA00022448"/>
    </source>
</evidence>
<dbReference type="OrthoDB" id="244107at2759"/>
<dbReference type="PANTHER" id="PTHR12616:SF1">
    <property type="entry name" value="VACUOLAR PROTEIN SORTING-ASSOCIATED PROTEIN 41 HOMOLOG"/>
    <property type="match status" value="1"/>
</dbReference>
<dbReference type="InterPro" id="IPR045111">
    <property type="entry name" value="Vps41/Vps8"/>
</dbReference>
<dbReference type="Pfam" id="PF23411">
    <property type="entry name" value="Beta-prop_Vps41"/>
    <property type="match status" value="1"/>
</dbReference>
<dbReference type="Pfam" id="PF23555">
    <property type="entry name" value="zf-RING_Vps41"/>
    <property type="match status" value="1"/>
</dbReference>
<dbReference type="GO" id="GO:0030897">
    <property type="term" value="C:HOPS complex"/>
    <property type="evidence" value="ECO:0007669"/>
    <property type="project" value="TreeGrafter"/>
</dbReference>
<dbReference type="SMART" id="SM00299">
    <property type="entry name" value="CLH"/>
    <property type="match status" value="1"/>
</dbReference>
<reference evidence="8" key="1">
    <citation type="submission" date="2020-04" db="EMBL/GenBank/DDBJ databases">
        <authorList>
            <person name="Alioto T."/>
            <person name="Alioto T."/>
            <person name="Gomez Garrido J."/>
        </authorList>
    </citation>
    <scope>NUCLEOTIDE SEQUENCE</scope>
    <source>
        <strain evidence="8">A484AB</strain>
    </source>
</reference>
<evidence type="ECO:0000256" key="5">
    <source>
        <dbReference type="SAM" id="MobiDB-lite"/>
    </source>
</evidence>
<dbReference type="GO" id="GO:0016236">
    <property type="term" value="P:macroautophagy"/>
    <property type="evidence" value="ECO:0007669"/>
    <property type="project" value="TreeGrafter"/>
</dbReference>
<dbReference type="InterPro" id="IPR000547">
    <property type="entry name" value="Clathrin_H-chain/VPS_repeat"/>
</dbReference>
<proteinExistence type="predicted"/>
<dbReference type="GO" id="GO:0034058">
    <property type="term" value="P:endosomal vesicle fusion"/>
    <property type="evidence" value="ECO:0007669"/>
    <property type="project" value="TreeGrafter"/>
</dbReference>
<keyword evidence="9" id="KW-1185">Reference proteome</keyword>
<comment type="caution">
    <text evidence="8">The sequence shown here is derived from an EMBL/GenBank/DDBJ whole genome shotgun (WGS) entry which is preliminary data.</text>
</comment>
<dbReference type="InterPro" id="IPR011990">
    <property type="entry name" value="TPR-like_helical_dom_sf"/>
</dbReference>
<evidence type="ECO:0000256" key="4">
    <source>
        <dbReference type="PROSITE-ProRule" id="PRU01006"/>
    </source>
</evidence>
<dbReference type="PANTHER" id="PTHR12616">
    <property type="entry name" value="VACUOLAR PROTEIN SORTING VPS41"/>
    <property type="match status" value="1"/>
</dbReference>
<dbReference type="PROSITE" id="PS50236">
    <property type="entry name" value="CHCR"/>
    <property type="match status" value="1"/>
</dbReference>
<feature type="repeat" description="CHCR" evidence="4">
    <location>
        <begin position="496"/>
        <end position="649"/>
    </location>
</feature>
<feature type="domain" description="Vps41 C-terminal RING finger" evidence="7">
    <location>
        <begin position="727"/>
        <end position="774"/>
    </location>
</feature>
<dbReference type="Proteomes" id="UP001152795">
    <property type="component" value="Unassembled WGS sequence"/>
</dbReference>
<organism evidence="8 9">
    <name type="scientific">Paramuricea clavata</name>
    <name type="common">Red gorgonian</name>
    <name type="synonym">Violescent sea-whip</name>
    <dbReference type="NCBI Taxonomy" id="317549"/>
    <lineage>
        <taxon>Eukaryota</taxon>
        <taxon>Metazoa</taxon>
        <taxon>Cnidaria</taxon>
        <taxon>Anthozoa</taxon>
        <taxon>Octocorallia</taxon>
        <taxon>Malacalcyonacea</taxon>
        <taxon>Plexauridae</taxon>
        <taxon>Paramuricea</taxon>
    </lineage>
</organism>
<keyword evidence="2" id="KW-0653">Protein transport</keyword>
<dbReference type="Pfam" id="PF23556">
    <property type="entry name" value="TPR_Vps41"/>
    <property type="match status" value="1"/>
</dbReference>
<dbReference type="InterPro" id="IPR057780">
    <property type="entry name" value="Beta-prop_Vps41"/>
</dbReference>
<name>A0A6S7FRL5_PARCT</name>
<sequence>MGGLPGALGSSRHSSKGQWNTQATSPLQGDDRSDVVIKGLYSSENNVQQSFDTPVKAVALDPEFSKKSAKPFVTGGDKLVLHEKGFFRYKSTVLHGGEGVIRTIRWRSCYIAWANDLGVKVYDVSLKQLITNIRREPNSPRPQVYRCNLFWKDNTTLIVGWANIVQVCNVKERTKTTVTQNPEHKFLPSKYVEIVGMIPLDYFISGIGPFDNDLIILTYSVDDSTNEGESKAARPLLRIISTSSTEKYEEIMADALSVRGFENYDCNHYHLEPLPEESLFFIISPKDIVLAKPRETDDHIDWLVEHKMFPEALSSVEVNQKVLKRNNYLDIGRQYLRHLKSVGEYEEAARMCVKVLGNDTSLWEDEVYNFAKNHQLRAIAPYIPRNPKDVNKLSSTIYEIVLNDFLQKDVKGFQQLIKEWPSELYNIRPIIVALKDKLLKDPKNPILLQCLGELYTSQGRYDLSLAIYLELKYDGVFELIHKHNLLDSIHDKIVMLMNFNKKRAVSMLVDNIEKVSIEIVVRQLTPQPEYLYTYLDAVFQKDPELSMDFHEIQVGLYAEFDRSKLLPFLKKSNYYPLQKALNECKQRELIEEMVFLLGRMGNNKEALHLIIEKEANVEKAIVFAKEKDDEELWEDLITYSLDKPAFITGLLDNIGTHVDPIKLIKRIPSDMEIPGLRDSLVKILQDYNLQISLREGCKKILVKDSVSLMQRATRTRQKGVAVTELSTCSSCQGNILVLDTRQASQIVTFFCRHVFHIDCLANKDQEFYCQICTARGQTKKTSARNHARFM</sequence>
<dbReference type="Gene3D" id="1.25.40.10">
    <property type="entry name" value="Tetratricopeptide repeat domain"/>
    <property type="match status" value="1"/>
</dbReference>
<accession>A0A6S7FRL5</accession>
<evidence type="ECO:0000256" key="2">
    <source>
        <dbReference type="ARBA" id="ARBA00022927"/>
    </source>
</evidence>
<gene>
    <name evidence="8" type="ORF">PACLA_8A080853</name>
</gene>
<dbReference type="GO" id="GO:0009267">
    <property type="term" value="P:cellular response to starvation"/>
    <property type="evidence" value="ECO:0007669"/>
    <property type="project" value="TreeGrafter"/>
</dbReference>
<dbReference type="InterPro" id="IPR057779">
    <property type="entry name" value="Znf_RING_Vps41"/>
</dbReference>
<dbReference type="EMBL" id="CACRXK020000194">
    <property type="protein sequence ID" value="CAB3979402.1"/>
    <property type="molecule type" value="Genomic_DNA"/>
</dbReference>
<protein>
    <recommendedName>
        <fullName evidence="3">Vacuolar protein sorting-associated protein 41 homolog</fullName>
    </recommendedName>
</protein>
<evidence type="ECO:0000313" key="9">
    <source>
        <dbReference type="Proteomes" id="UP001152795"/>
    </source>
</evidence>
<feature type="compositionally biased region" description="Polar residues" evidence="5">
    <location>
        <begin position="16"/>
        <end position="27"/>
    </location>
</feature>
<dbReference type="GO" id="GO:0005770">
    <property type="term" value="C:late endosome"/>
    <property type="evidence" value="ECO:0007669"/>
    <property type="project" value="TreeGrafter"/>
</dbReference>
<dbReference type="AlphaFoldDB" id="A0A6S7FRL5"/>
<dbReference type="GO" id="GO:0006623">
    <property type="term" value="P:protein targeting to vacuole"/>
    <property type="evidence" value="ECO:0007669"/>
    <property type="project" value="InterPro"/>
</dbReference>
<evidence type="ECO:0000259" key="7">
    <source>
        <dbReference type="Pfam" id="PF23555"/>
    </source>
</evidence>
<feature type="domain" description="Vps41 beta-propeller" evidence="6">
    <location>
        <begin position="34"/>
        <end position="292"/>
    </location>
</feature>
<evidence type="ECO:0000313" key="8">
    <source>
        <dbReference type="EMBL" id="CAB3979402.1"/>
    </source>
</evidence>